<keyword evidence="3" id="KW-1185">Reference proteome</keyword>
<gene>
    <name evidence="2" type="ORF">AXK11_03385</name>
</gene>
<feature type="region of interest" description="Disordered" evidence="1">
    <location>
        <begin position="77"/>
        <end position="98"/>
    </location>
</feature>
<evidence type="ECO:0000313" key="2">
    <source>
        <dbReference type="EMBL" id="KXU36847.1"/>
    </source>
</evidence>
<accession>A0A139SQN5</accession>
<organism evidence="2 3">
    <name type="scientific">Cephaloticoccus primus</name>
    <dbReference type="NCBI Taxonomy" id="1548207"/>
    <lineage>
        <taxon>Bacteria</taxon>
        <taxon>Pseudomonadati</taxon>
        <taxon>Verrucomicrobiota</taxon>
        <taxon>Opitutia</taxon>
        <taxon>Opitutales</taxon>
        <taxon>Opitutaceae</taxon>
        <taxon>Cephaloticoccus</taxon>
    </lineage>
</organism>
<proteinExistence type="predicted"/>
<protein>
    <submittedName>
        <fullName evidence="2">Uncharacterized protein</fullName>
    </submittedName>
</protein>
<dbReference type="Proteomes" id="UP000070058">
    <property type="component" value="Unassembled WGS sequence"/>
</dbReference>
<name>A0A139SQN5_9BACT</name>
<dbReference type="OrthoDB" id="199343at2"/>
<comment type="caution">
    <text evidence="2">The sequence shown here is derived from an EMBL/GenBank/DDBJ whole genome shotgun (WGS) entry which is preliminary data.</text>
</comment>
<sequence length="98" mass="11536">MSARFGWWSRDPDLGKYEVRVVVHGGNIEWARHQGHHTPWEPHEPNDEDRERLIAEAERRLPRRLLTQKQFEEIVQLSKRTGPGRISGRSNHKPKSPL</sequence>
<reference evidence="3" key="1">
    <citation type="submission" date="2016-02" db="EMBL/GenBank/DDBJ databases">
        <authorList>
            <person name="Sanders J.G."/>
            <person name="Lin J.Y."/>
            <person name="Wertz J.T."/>
            <person name="Russell J.A."/>
            <person name="Moreau C.S."/>
            <person name="Powell S."/>
        </authorList>
    </citation>
    <scope>NUCLEOTIDE SEQUENCE [LARGE SCALE GENOMIC DNA]</scope>
    <source>
        <strain evidence="3">CAG34</strain>
    </source>
</reference>
<dbReference type="AlphaFoldDB" id="A0A139SQN5"/>
<dbReference type="RefSeq" id="WP_068629243.1">
    <property type="nucleotide sequence ID" value="NZ_LSZQ01000028.1"/>
</dbReference>
<dbReference type="STRING" id="1548207.AXK11_03385"/>
<dbReference type="EMBL" id="LSZQ01000028">
    <property type="protein sequence ID" value="KXU36847.1"/>
    <property type="molecule type" value="Genomic_DNA"/>
</dbReference>
<evidence type="ECO:0000313" key="3">
    <source>
        <dbReference type="Proteomes" id="UP000070058"/>
    </source>
</evidence>
<evidence type="ECO:0000256" key="1">
    <source>
        <dbReference type="SAM" id="MobiDB-lite"/>
    </source>
</evidence>